<protein>
    <submittedName>
        <fullName evidence="1">Uncharacterized protein</fullName>
    </submittedName>
</protein>
<gene>
    <name evidence="1" type="ORF">MNB_SM-3-1267</name>
</gene>
<sequence>MTILCSELYEKQLKDILAQGLQENVEETKKFKMYLDTVIINLPTKVQKYKKSRYFDDENIKDIEFQGFVIPFYIDKEKQRYVLLGITN</sequence>
<dbReference type="EMBL" id="FPHP01000018">
    <property type="protein sequence ID" value="SFV75178.1"/>
    <property type="molecule type" value="Genomic_DNA"/>
</dbReference>
<evidence type="ECO:0000313" key="1">
    <source>
        <dbReference type="EMBL" id="SFV75178.1"/>
    </source>
</evidence>
<dbReference type="AlphaFoldDB" id="A0A1W1D3N5"/>
<name>A0A1W1D3N5_9ZZZZ</name>
<organism evidence="1">
    <name type="scientific">hydrothermal vent metagenome</name>
    <dbReference type="NCBI Taxonomy" id="652676"/>
    <lineage>
        <taxon>unclassified sequences</taxon>
        <taxon>metagenomes</taxon>
        <taxon>ecological metagenomes</taxon>
    </lineage>
</organism>
<reference evidence="1" key="1">
    <citation type="submission" date="2016-10" db="EMBL/GenBank/DDBJ databases">
        <authorList>
            <person name="de Groot N.N."/>
        </authorList>
    </citation>
    <scope>NUCLEOTIDE SEQUENCE</scope>
</reference>
<proteinExistence type="predicted"/>
<accession>A0A1W1D3N5</accession>